<sequence length="140" mass="16234">MFPRLQDFIGKWHITRQIAHADGATAQFEGQARFVPSGKELRYDESGTLRLATGQSMHAERAYVWAEGQDCTLEVYFDDGRPFHHIAPGAERAQHWCDPDTYQVYYDFADWPIWSSRWQVNGPRKNYCMTSHYRRGSGAT</sequence>
<dbReference type="EMBL" id="CP146069">
    <property type="protein sequence ID" value="WWR45457.1"/>
    <property type="molecule type" value="Genomic_DNA"/>
</dbReference>
<evidence type="ECO:0000313" key="2">
    <source>
        <dbReference type="EMBL" id="WWR45457.1"/>
    </source>
</evidence>
<protein>
    <submittedName>
        <fullName evidence="2">DUF6314 family protein</fullName>
    </submittedName>
</protein>
<proteinExistence type="predicted"/>
<keyword evidence="3" id="KW-1185">Reference proteome</keyword>
<dbReference type="Proteomes" id="UP001364156">
    <property type="component" value="Chromosome"/>
</dbReference>
<evidence type="ECO:0000313" key="3">
    <source>
        <dbReference type="Proteomes" id="UP001364156"/>
    </source>
</evidence>
<accession>A0ABZ2HE81</accession>
<evidence type="ECO:0000259" key="1">
    <source>
        <dbReference type="Pfam" id="PF19834"/>
    </source>
</evidence>
<dbReference type="Pfam" id="PF19834">
    <property type="entry name" value="DUF6314"/>
    <property type="match status" value="1"/>
</dbReference>
<gene>
    <name evidence="2" type="ORF">RZ517_11670</name>
</gene>
<organism evidence="2 3">
    <name type="scientific">Roseovarius phycicola</name>
    <dbReference type="NCBI Taxonomy" id="3080976"/>
    <lineage>
        <taxon>Bacteria</taxon>
        <taxon>Pseudomonadati</taxon>
        <taxon>Pseudomonadota</taxon>
        <taxon>Alphaproteobacteria</taxon>
        <taxon>Rhodobacterales</taxon>
        <taxon>Roseobacteraceae</taxon>
        <taxon>Roseovarius</taxon>
    </lineage>
</organism>
<reference evidence="2 3" key="1">
    <citation type="submission" date="2023-10" db="EMBL/GenBank/DDBJ databases">
        <title>Roseovarius strain S88 nov., isolated from a marine algae.</title>
        <authorList>
            <person name="Lee M.W."/>
            <person name="Lee J.K."/>
            <person name="Kim J.M."/>
            <person name="Choi D.G."/>
            <person name="Baek J.H."/>
            <person name="Bayburt H."/>
            <person name="Jung J.J."/>
            <person name="Han D.M."/>
            <person name="Jeon C.O."/>
        </authorList>
    </citation>
    <scope>NUCLEOTIDE SEQUENCE [LARGE SCALE GENOMIC DNA]</scope>
    <source>
        <strain evidence="2 3">S88</strain>
    </source>
</reference>
<dbReference type="RefSeq" id="WP_338548398.1">
    <property type="nucleotide sequence ID" value="NZ_CP146069.1"/>
</dbReference>
<dbReference type="InterPro" id="IPR045632">
    <property type="entry name" value="DUF6314"/>
</dbReference>
<name>A0ABZ2HE81_9RHOB</name>
<feature type="domain" description="DUF6314" evidence="1">
    <location>
        <begin position="8"/>
        <end position="135"/>
    </location>
</feature>